<dbReference type="Gene3D" id="3.30.565.10">
    <property type="entry name" value="Histidine kinase-like ATPase, C-terminal domain"/>
    <property type="match status" value="1"/>
</dbReference>
<keyword evidence="5" id="KW-0547">Nucleotide-binding</keyword>
<dbReference type="SMART" id="SM00387">
    <property type="entry name" value="HATPase_c"/>
    <property type="match status" value="1"/>
</dbReference>
<evidence type="ECO:0000256" key="9">
    <source>
        <dbReference type="SAM" id="Coils"/>
    </source>
</evidence>
<evidence type="ECO:0000313" key="13">
    <source>
        <dbReference type="Proteomes" id="UP000237846"/>
    </source>
</evidence>
<feature type="transmembrane region" description="Helical" evidence="10">
    <location>
        <begin position="137"/>
        <end position="159"/>
    </location>
</feature>
<feature type="transmembrane region" description="Helical" evidence="10">
    <location>
        <begin position="171"/>
        <end position="192"/>
    </location>
</feature>
<dbReference type="AlphaFoldDB" id="A0A2T0QAX9"/>
<evidence type="ECO:0000313" key="12">
    <source>
        <dbReference type="EMBL" id="PRY00962.1"/>
    </source>
</evidence>
<dbReference type="Gene3D" id="1.20.5.1930">
    <property type="match status" value="1"/>
</dbReference>
<evidence type="ECO:0000256" key="2">
    <source>
        <dbReference type="ARBA" id="ARBA00012438"/>
    </source>
</evidence>
<evidence type="ECO:0000256" key="8">
    <source>
        <dbReference type="ARBA" id="ARBA00023012"/>
    </source>
</evidence>
<dbReference type="EC" id="2.7.13.3" evidence="2"/>
<dbReference type="EMBL" id="PVZC01000002">
    <property type="protein sequence ID" value="PRY00962.1"/>
    <property type="molecule type" value="Genomic_DNA"/>
</dbReference>
<dbReference type="GO" id="GO:0046983">
    <property type="term" value="F:protein dimerization activity"/>
    <property type="evidence" value="ECO:0007669"/>
    <property type="project" value="InterPro"/>
</dbReference>
<comment type="catalytic activity">
    <reaction evidence="1">
        <text>ATP + protein L-histidine = ADP + protein N-phospho-L-histidine.</text>
        <dbReference type="EC" id="2.7.13.3"/>
    </reaction>
</comment>
<dbReference type="InterPro" id="IPR003594">
    <property type="entry name" value="HATPase_dom"/>
</dbReference>
<dbReference type="Pfam" id="PF02518">
    <property type="entry name" value="HATPase_c"/>
    <property type="match status" value="1"/>
</dbReference>
<keyword evidence="10" id="KW-0812">Transmembrane</keyword>
<dbReference type="GO" id="GO:0005524">
    <property type="term" value="F:ATP binding"/>
    <property type="evidence" value="ECO:0007669"/>
    <property type="project" value="UniProtKB-KW"/>
</dbReference>
<accession>A0A2T0QAX9</accession>
<evidence type="ECO:0000256" key="5">
    <source>
        <dbReference type="ARBA" id="ARBA00022741"/>
    </source>
</evidence>
<keyword evidence="9" id="KW-0175">Coiled coil</keyword>
<dbReference type="PANTHER" id="PTHR24421:SF10">
    <property type="entry name" value="NITRATE_NITRITE SENSOR PROTEIN NARQ"/>
    <property type="match status" value="1"/>
</dbReference>
<dbReference type="SUPFAM" id="SSF55874">
    <property type="entry name" value="ATPase domain of HSP90 chaperone/DNA topoisomerase II/histidine kinase"/>
    <property type="match status" value="1"/>
</dbReference>
<dbReference type="Pfam" id="PF07730">
    <property type="entry name" value="HisKA_3"/>
    <property type="match status" value="1"/>
</dbReference>
<keyword evidence="3" id="KW-0597">Phosphoprotein</keyword>
<evidence type="ECO:0000256" key="3">
    <source>
        <dbReference type="ARBA" id="ARBA00022553"/>
    </source>
</evidence>
<organism evidence="12 13">
    <name type="scientific">Allonocardiopsis opalescens</name>
    <dbReference type="NCBI Taxonomy" id="1144618"/>
    <lineage>
        <taxon>Bacteria</taxon>
        <taxon>Bacillati</taxon>
        <taxon>Actinomycetota</taxon>
        <taxon>Actinomycetes</taxon>
        <taxon>Streptosporangiales</taxon>
        <taxon>Allonocardiopsis</taxon>
    </lineage>
</organism>
<feature type="coiled-coil region" evidence="9">
    <location>
        <begin position="230"/>
        <end position="290"/>
    </location>
</feature>
<comment type="caution">
    <text evidence="12">The sequence shown here is derived from an EMBL/GenBank/DDBJ whole genome shotgun (WGS) entry which is preliminary data.</text>
</comment>
<keyword evidence="13" id="KW-1185">Reference proteome</keyword>
<dbReference type="InterPro" id="IPR011712">
    <property type="entry name" value="Sig_transdc_His_kin_sub3_dim/P"/>
</dbReference>
<dbReference type="RefSeq" id="WP_245930039.1">
    <property type="nucleotide sequence ID" value="NZ_PVZC01000002.1"/>
</dbReference>
<dbReference type="InterPro" id="IPR036890">
    <property type="entry name" value="HATPase_C_sf"/>
</dbReference>
<evidence type="ECO:0000256" key="1">
    <source>
        <dbReference type="ARBA" id="ARBA00000085"/>
    </source>
</evidence>
<dbReference type="GO" id="GO:0016020">
    <property type="term" value="C:membrane"/>
    <property type="evidence" value="ECO:0007669"/>
    <property type="project" value="InterPro"/>
</dbReference>
<evidence type="ECO:0000256" key="4">
    <source>
        <dbReference type="ARBA" id="ARBA00022679"/>
    </source>
</evidence>
<keyword evidence="4" id="KW-0808">Transferase</keyword>
<dbReference type="PANTHER" id="PTHR24421">
    <property type="entry name" value="NITRATE/NITRITE SENSOR PROTEIN NARX-RELATED"/>
    <property type="match status" value="1"/>
</dbReference>
<evidence type="ECO:0000256" key="10">
    <source>
        <dbReference type="SAM" id="Phobius"/>
    </source>
</evidence>
<reference evidence="12 13" key="1">
    <citation type="submission" date="2018-03" db="EMBL/GenBank/DDBJ databases">
        <title>Genomic Encyclopedia of Archaeal and Bacterial Type Strains, Phase II (KMG-II): from individual species to whole genera.</title>
        <authorList>
            <person name="Goeker M."/>
        </authorList>
    </citation>
    <scope>NUCLEOTIDE SEQUENCE [LARGE SCALE GENOMIC DNA]</scope>
    <source>
        <strain evidence="12 13">DSM 45601</strain>
    </source>
</reference>
<evidence type="ECO:0000256" key="7">
    <source>
        <dbReference type="ARBA" id="ARBA00022840"/>
    </source>
</evidence>
<dbReference type="InterPro" id="IPR050482">
    <property type="entry name" value="Sensor_HK_TwoCompSys"/>
</dbReference>
<dbReference type="InterPro" id="IPR025828">
    <property type="entry name" value="Put_sensor_dom"/>
</dbReference>
<feature type="transmembrane region" description="Helical" evidence="10">
    <location>
        <begin position="55"/>
        <end position="76"/>
    </location>
</feature>
<protein>
    <recommendedName>
        <fullName evidence="2">histidine kinase</fullName>
        <ecNumber evidence="2">2.7.13.3</ecNumber>
    </recommendedName>
</protein>
<feature type="domain" description="Histidine kinase/HSP90-like ATPase" evidence="11">
    <location>
        <begin position="336"/>
        <end position="426"/>
    </location>
</feature>
<gene>
    <name evidence="12" type="ORF">CLV72_102595</name>
</gene>
<keyword evidence="6 12" id="KW-0418">Kinase</keyword>
<dbReference type="CDD" id="cd16917">
    <property type="entry name" value="HATPase_UhpB-NarQ-NarX-like"/>
    <property type="match status" value="1"/>
</dbReference>
<evidence type="ECO:0000256" key="6">
    <source>
        <dbReference type="ARBA" id="ARBA00022777"/>
    </source>
</evidence>
<keyword evidence="10" id="KW-1133">Transmembrane helix</keyword>
<keyword evidence="7" id="KW-0067">ATP-binding</keyword>
<dbReference type="GO" id="GO:0000155">
    <property type="term" value="F:phosphorelay sensor kinase activity"/>
    <property type="evidence" value="ECO:0007669"/>
    <property type="project" value="InterPro"/>
</dbReference>
<dbReference type="Pfam" id="PF13796">
    <property type="entry name" value="Sensor"/>
    <property type="match status" value="1"/>
</dbReference>
<keyword evidence="10" id="KW-0472">Membrane</keyword>
<dbReference type="Proteomes" id="UP000237846">
    <property type="component" value="Unassembled WGS sequence"/>
</dbReference>
<name>A0A2T0QAX9_9ACTN</name>
<sequence>MVAVAVAKTPGRTGPAARLRDQLVAVVHVMTGLALFPLYLVPVLLFVIGLALVPVFLVGVPVLLLGCLGALAVGWVQTHRISAVLSVELPPVRPWWAVRSGERLTLWQRVGFNGVALRAVGYAAAACFWGLLAAAVLYVLLAVSVTLLASPVWLLLLDLDRPGLDLGAPRAVLIAAGLLTGGAVLVFTGWIATQLTTVDVVLVRRLLLDGQVKHLRQRVRRLSASRQRMVDAAEAERRRIERDLHDGTQQRLLALTMTLTRARSWMNRDLDHARQLLEEAHNEAKEAMTELHDITHGLHPTILTDHGLESALPVLAGRCPVPVNLVIELKSRPSARTEGVAYYVASEVLTNVAKHAEAGRVDLRVERQGELLWMVVADDGRGGASPERGTGLRGLADRVQAVDGSITVDSPEGGPTVVSVELPWEA</sequence>
<keyword evidence="8" id="KW-0902">Two-component regulatory system</keyword>
<evidence type="ECO:0000259" key="11">
    <source>
        <dbReference type="SMART" id="SM00387"/>
    </source>
</evidence>
<feature type="transmembrane region" description="Helical" evidence="10">
    <location>
        <begin position="23"/>
        <end position="49"/>
    </location>
</feature>
<proteinExistence type="predicted"/>